<reference evidence="2 3" key="1">
    <citation type="journal article" date="2018" name="Sci. Rep.">
        <title>Comparative analysis of the Pocillopora damicornis genome highlights role of immune system in coral evolution.</title>
        <authorList>
            <person name="Cunning R."/>
            <person name="Bay R.A."/>
            <person name="Gillette P."/>
            <person name="Baker A.C."/>
            <person name="Traylor-Knowles N."/>
        </authorList>
    </citation>
    <scope>NUCLEOTIDE SEQUENCE [LARGE SCALE GENOMIC DNA]</scope>
    <source>
        <strain evidence="2">RSMAS</strain>
        <tissue evidence="2">Whole animal</tissue>
    </source>
</reference>
<dbReference type="Proteomes" id="UP000275408">
    <property type="component" value="Unassembled WGS sequence"/>
</dbReference>
<proteinExistence type="predicted"/>
<dbReference type="CDD" id="cd03024">
    <property type="entry name" value="DsbA_FrnE"/>
    <property type="match status" value="1"/>
</dbReference>
<dbReference type="Gene3D" id="3.40.30.10">
    <property type="entry name" value="Glutaredoxin"/>
    <property type="match status" value="1"/>
</dbReference>
<dbReference type="EMBL" id="RCHS01003977">
    <property type="protein sequence ID" value="RMX38593.1"/>
    <property type="molecule type" value="Genomic_DNA"/>
</dbReference>
<evidence type="ECO:0000259" key="1">
    <source>
        <dbReference type="Pfam" id="PF01323"/>
    </source>
</evidence>
<evidence type="ECO:0000313" key="3">
    <source>
        <dbReference type="Proteomes" id="UP000275408"/>
    </source>
</evidence>
<keyword evidence="3" id="KW-1185">Reference proteome</keyword>
<sequence>MILRGKMMFDKSRLNSEDTLCPLSYQTFQHYFSKFFTANSVVQISITSFGTKMSITVDVYSDLSCPWCYVGKRRLDKAIQQYTEAGITVHWHPYIIDKNTAEMGEDYMAYNTRRWGGDGWTRSLRRAGQQDGLGFKNWKTWPNSLHGHRLIHLAGMQKGPEGQGKAKDLLLRMIYEDGKNVSDTGTLIEAAKELGLEGAEDYLKSSSDVDLVLSQDSFAKSQLRISGVPYFVISSDNRDKKTISLSGAQGTEQFLAAFSHMTK</sequence>
<name>A0A3M6TB66_POCDA</name>
<dbReference type="AlphaFoldDB" id="A0A3M6TB66"/>
<dbReference type="PANTHER" id="PTHR13887">
    <property type="entry name" value="GLUTATHIONE S-TRANSFERASE KAPPA"/>
    <property type="match status" value="1"/>
</dbReference>
<dbReference type="SUPFAM" id="SSF52833">
    <property type="entry name" value="Thioredoxin-like"/>
    <property type="match status" value="1"/>
</dbReference>
<comment type="caution">
    <text evidence="2">The sequence shown here is derived from an EMBL/GenBank/DDBJ whole genome shotgun (WGS) entry which is preliminary data.</text>
</comment>
<accession>A0A3M6TB66</accession>
<dbReference type="STRING" id="46731.A0A3M6TB66"/>
<dbReference type="Pfam" id="PF01323">
    <property type="entry name" value="DSBA"/>
    <property type="match status" value="1"/>
</dbReference>
<dbReference type="InterPro" id="IPR001853">
    <property type="entry name" value="DSBA-like_thioredoxin_dom"/>
</dbReference>
<dbReference type="GO" id="GO:0016491">
    <property type="term" value="F:oxidoreductase activity"/>
    <property type="evidence" value="ECO:0007669"/>
    <property type="project" value="InterPro"/>
</dbReference>
<gene>
    <name evidence="2" type="ORF">pdam_00008374</name>
</gene>
<organism evidence="2 3">
    <name type="scientific">Pocillopora damicornis</name>
    <name type="common">Cauliflower coral</name>
    <name type="synonym">Millepora damicornis</name>
    <dbReference type="NCBI Taxonomy" id="46731"/>
    <lineage>
        <taxon>Eukaryota</taxon>
        <taxon>Metazoa</taxon>
        <taxon>Cnidaria</taxon>
        <taxon>Anthozoa</taxon>
        <taxon>Hexacorallia</taxon>
        <taxon>Scleractinia</taxon>
        <taxon>Astrocoeniina</taxon>
        <taxon>Pocilloporidae</taxon>
        <taxon>Pocillopora</taxon>
    </lineage>
</organism>
<feature type="domain" description="DSBA-like thioredoxin" evidence="1">
    <location>
        <begin position="56"/>
        <end position="257"/>
    </location>
</feature>
<protein>
    <recommendedName>
        <fullName evidence="1">DSBA-like thioredoxin domain-containing protein</fullName>
    </recommendedName>
</protein>
<evidence type="ECO:0000313" key="2">
    <source>
        <dbReference type="EMBL" id="RMX38593.1"/>
    </source>
</evidence>
<dbReference type="PANTHER" id="PTHR13887:SF46">
    <property type="entry name" value="DSBA-LIKE THIOREDOXIN DOMAIN-CONTAINING PROTEIN"/>
    <property type="match status" value="1"/>
</dbReference>
<dbReference type="InterPro" id="IPR036249">
    <property type="entry name" value="Thioredoxin-like_sf"/>
</dbReference>